<reference evidence="1" key="1">
    <citation type="journal article" date="2019" name="Nat. Med.">
        <title>A library of human gut bacterial isolates paired with longitudinal multiomics data enables mechanistic microbiome research.</title>
        <authorList>
            <person name="Poyet M."/>
            <person name="Groussin M."/>
            <person name="Gibbons S.M."/>
            <person name="Avila-Pacheco J."/>
            <person name="Jiang X."/>
            <person name="Kearney S.M."/>
            <person name="Perrotta A.R."/>
            <person name="Berdy B."/>
            <person name="Zhao S."/>
            <person name="Lieberman T.D."/>
            <person name="Swanson P.K."/>
            <person name="Smith M."/>
            <person name="Roesemann S."/>
            <person name="Alexander J.E."/>
            <person name="Rich S.A."/>
            <person name="Livny J."/>
            <person name="Vlamakis H."/>
            <person name="Clish C."/>
            <person name="Bullock K."/>
            <person name="Deik A."/>
            <person name="Scott J."/>
            <person name="Pierce K.A."/>
            <person name="Xavier R.J."/>
            <person name="Alm E.J."/>
        </authorList>
    </citation>
    <scope>NUCLEOTIDE SEQUENCE</scope>
    <source>
        <strain evidence="1">BIOML-A18</strain>
    </source>
</reference>
<protein>
    <submittedName>
        <fullName evidence="1">DUF4867 family protein</fullName>
    </submittedName>
</protein>
<dbReference type="EMBL" id="WKOD01000029">
    <property type="protein sequence ID" value="MSA69160.1"/>
    <property type="molecule type" value="Genomic_DNA"/>
</dbReference>
<proteinExistence type="predicted"/>
<accession>A0A6A8GQY3</accession>
<dbReference type="InterPro" id="IPR032358">
    <property type="entry name" value="DUF4867"/>
</dbReference>
<comment type="caution">
    <text evidence="1">The sequence shown here is derived from an EMBL/GenBank/DDBJ whole genome shotgun (WGS) entry which is preliminary data.</text>
</comment>
<dbReference type="AlphaFoldDB" id="A0A6A8GQY3"/>
<sequence>MDAYQEICAKNSAYDIKRIDDPAFKQYGTLWNEFDLTELEAFCNKNVKIDSEKNFYVPSNPALEKLTLIQQVSNEVYAGMPLEAGECTGQTRDFTAVEYHQGSEVNVALTDVVMVLAHRAILEEKGSIDPKEDAKLFFVPAGTVFEMYSDTLHYSPIKVHASGFKVIVILPEGSNQPLPEKFSAQNKRIVKKNKFQLVHACREDKIKAGAQIGVTGDLIEIEQIEG</sequence>
<name>A0A6A8GQY3_9LACO</name>
<dbReference type="RefSeq" id="WP_154237173.1">
    <property type="nucleotide sequence ID" value="NZ_JADNNQ010000138.1"/>
</dbReference>
<organism evidence="1">
    <name type="scientific">Ligilactobacillus ruminis</name>
    <dbReference type="NCBI Taxonomy" id="1623"/>
    <lineage>
        <taxon>Bacteria</taxon>
        <taxon>Bacillati</taxon>
        <taxon>Bacillota</taxon>
        <taxon>Bacilli</taxon>
        <taxon>Lactobacillales</taxon>
        <taxon>Lactobacillaceae</taxon>
        <taxon>Ligilactobacillus</taxon>
    </lineage>
</organism>
<dbReference type="Pfam" id="PF16161">
    <property type="entry name" value="DUF4867"/>
    <property type="match status" value="1"/>
</dbReference>
<gene>
    <name evidence="1" type="ORF">GKC89_08740</name>
</gene>
<evidence type="ECO:0000313" key="1">
    <source>
        <dbReference type="EMBL" id="MSA69160.1"/>
    </source>
</evidence>